<evidence type="ECO:0000313" key="2">
    <source>
        <dbReference type="Proteomes" id="UP001335648"/>
    </source>
</evidence>
<evidence type="ECO:0000313" key="1">
    <source>
        <dbReference type="EMBL" id="KAK5906665.1"/>
    </source>
</evidence>
<organism evidence="1 2">
    <name type="scientific">Champsocephalus esox</name>
    <name type="common">pike icefish</name>
    <dbReference type="NCBI Taxonomy" id="159716"/>
    <lineage>
        <taxon>Eukaryota</taxon>
        <taxon>Metazoa</taxon>
        <taxon>Chordata</taxon>
        <taxon>Craniata</taxon>
        <taxon>Vertebrata</taxon>
        <taxon>Euteleostomi</taxon>
        <taxon>Actinopterygii</taxon>
        <taxon>Neopterygii</taxon>
        <taxon>Teleostei</taxon>
        <taxon>Neoteleostei</taxon>
        <taxon>Acanthomorphata</taxon>
        <taxon>Eupercaria</taxon>
        <taxon>Perciformes</taxon>
        <taxon>Notothenioidei</taxon>
        <taxon>Channichthyidae</taxon>
        <taxon>Champsocephalus</taxon>
    </lineage>
</organism>
<dbReference type="Proteomes" id="UP001335648">
    <property type="component" value="Unassembled WGS sequence"/>
</dbReference>
<dbReference type="EMBL" id="JAULUE010002049">
    <property type="protein sequence ID" value="KAK5906665.1"/>
    <property type="molecule type" value="Genomic_DNA"/>
</dbReference>
<keyword evidence="2" id="KW-1185">Reference proteome</keyword>
<comment type="caution">
    <text evidence="1">The sequence shown here is derived from an EMBL/GenBank/DDBJ whole genome shotgun (WGS) entry which is preliminary data.</text>
</comment>
<gene>
    <name evidence="1" type="ORF">CesoFtcFv8_004590</name>
</gene>
<sequence>MRKAFQASFQPEEATVLCEEETNDPGTLEEEEEEEEIWQDLTTEDQHAVIAVRYTSQAILHSQPPP</sequence>
<dbReference type="AlphaFoldDB" id="A0AAN8CNG0"/>
<name>A0AAN8CNG0_9TELE</name>
<protein>
    <submittedName>
        <fullName evidence="1">Uncharacterized protein</fullName>
    </submittedName>
</protein>
<reference evidence="1 2" key="1">
    <citation type="journal article" date="2023" name="Mol. Biol. Evol.">
        <title>Genomics of Secondarily Temperate Adaptation in the Only Non-Antarctic Icefish.</title>
        <authorList>
            <person name="Rivera-Colon A.G."/>
            <person name="Rayamajhi N."/>
            <person name="Minhas B.F."/>
            <person name="Madrigal G."/>
            <person name="Bilyk K.T."/>
            <person name="Yoon V."/>
            <person name="Hune M."/>
            <person name="Gregory S."/>
            <person name="Cheng C.H.C."/>
            <person name="Catchen J.M."/>
        </authorList>
    </citation>
    <scope>NUCLEOTIDE SEQUENCE [LARGE SCALE GENOMIC DNA]</scope>
    <source>
        <strain evidence="1">JC2023a</strain>
    </source>
</reference>
<accession>A0AAN8CNG0</accession>
<proteinExistence type="predicted"/>